<dbReference type="AlphaFoldDB" id="A0A9D1FJ32"/>
<dbReference type="GO" id="GO:0036376">
    <property type="term" value="P:sodium ion export across plasma membrane"/>
    <property type="evidence" value="ECO:0007669"/>
    <property type="project" value="InterPro"/>
</dbReference>
<keyword evidence="3 6" id="KW-0812">Transmembrane</keyword>
<name>A0A9D1FJ32_9BACT</name>
<accession>A0A9D1FJ32</accession>
<comment type="subcellular location">
    <subcellularLocation>
        <location evidence="1">Cell membrane</location>
    </subcellularLocation>
</comment>
<comment type="caution">
    <text evidence="7">The sequence shown here is derived from an EMBL/GenBank/DDBJ whole genome shotgun (WGS) entry which is preliminary data.</text>
</comment>
<evidence type="ECO:0000256" key="5">
    <source>
        <dbReference type="ARBA" id="ARBA00023136"/>
    </source>
</evidence>
<keyword evidence="5 6" id="KW-0472">Membrane</keyword>
<reference evidence="7" key="1">
    <citation type="submission" date="2020-10" db="EMBL/GenBank/DDBJ databases">
        <authorList>
            <person name="Gilroy R."/>
        </authorList>
    </citation>
    <scope>NUCLEOTIDE SEQUENCE</scope>
    <source>
        <strain evidence="7">CHK152-2871</strain>
    </source>
</reference>
<evidence type="ECO:0000256" key="4">
    <source>
        <dbReference type="ARBA" id="ARBA00022989"/>
    </source>
</evidence>
<sequence length="84" mass="9211">MENIIQAITDGVIITIVGMLVVFGFLIVMVFAMNITSAIVGYLNKKFPPKVVETTTTKKRPQTNEEEMVAVAIASVLNLQRSGR</sequence>
<feature type="transmembrane region" description="Helical" evidence="6">
    <location>
        <begin position="12"/>
        <end position="43"/>
    </location>
</feature>
<evidence type="ECO:0000256" key="2">
    <source>
        <dbReference type="ARBA" id="ARBA00022475"/>
    </source>
</evidence>
<proteinExistence type="predicted"/>
<dbReference type="Pfam" id="PF04277">
    <property type="entry name" value="OAD_gamma"/>
    <property type="match status" value="1"/>
</dbReference>
<protein>
    <submittedName>
        <fullName evidence="7">OadG family protein</fullName>
    </submittedName>
</protein>
<gene>
    <name evidence="7" type="ORF">IAA86_06460</name>
</gene>
<evidence type="ECO:0000256" key="6">
    <source>
        <dbReference type="SAM" id="Phobius"/>
    </source>
</evidence>
<dbReference type="NCBIfam" id="TIGR01195">
    <property type="entry name" value="oadG_fam"/>
    <property type="match status" value="1"/>
</dbReference>
<dbReference type="EMBL" id="DVJQ01000053">
    <property type="protein sequence ID" value="HIS74644.1"/>
    <property type="molecule type" value="Genomic_DNA"/>
</dbReference>
<reference evidence="7" key="2">
    <citation type="journal article" date="2021" name="PeerJ">
        <title>Extensive microbial diversity within the chicken gut microbiome revealed by metagenomics and culture.</title>
        <authorList>
            <person name="Gilroy R."/>
            <person name="Ravi A."/>
            <person name="Getino M."/>
            <person name="Pursley I."/>
            <person name="Horton D.L."/>
            <person name="Alikhan N.F."/>
            <person name="Baker D."/>
            <person name="Gharbi K."/>
            <person name="Hall N."/>
            <person name="Watson M."/>
            <person name="Adriaenssens E.M."/>
            <person name="Foster-Nyarko E."/>
            <person name="Jarju S."/>
            <person name="Secka A."/>
            <person name="Antonio M."/>
            <person name="Oren A."/>
            <person name="Chaudhuri R.R."/>
            <person name="La Ragione R."/>
            <person name="Hildebrand F."/>
            <person name="Pallen M.J."/>
        </authorList>
    </citation>
    <scope>NUCLEOTIDE SEQUENCE</scope>
    <source>
        <strain evidence="7">CHK152-2871</strain>
    </source>
</reference>
<organism evidence="7 8">
    <name type="scientific">Candidatus Galligastranaerophilus intestinavium</name>
    <dbReference type="NCBI Taxonomy" id="2840836"/>
    <lineage>
        <taxon>Bacteria</taxon>
        <taxon>Candidatus Galligastranaerophilus</taxon>
    </lineage>
</organism>
<dbReference type="GO" id="GO:0015081">
    <property type="term" value="F:sodium ion transmembrane transporter activity"/>
    <property type="evidence" value="ECO:0007669"/>
    <property type="project" value="InterPro"/>
</dbReference>
<dbReference type="Proteomes" id="UP000886865">
    <property type="component" value="Unassembled WGS sequence"/>
</dbReference>
<evidence type="ECO:0000256" key="3">
    <source>
        <dbReference type="ARBA" id="ARBA00022692"/>
    </source>
</evidence>
<evidence type="ECO:0000256" key="1">
    <source>
        <dbReference type="ARBA" id="ARBA00004236"/>
    </source>
</evidence>
<evidence type="ECO:0000313" key="8">
    <source>
        <dbReference type="Proteomes" id="UP000886865"/>
    </source>
</evidence>
<keyword evidence="4 6" id="KW-1133">Transmembrane helix</keyword>
<keyword evidence="2" id="KW-1003">Cell membrane</keyword>
<dbReference type="InterPro" id="IPR005899">
    <property type="entry name" value="Na_pump_deCOase"/>
</dbReference>
<evidence type="ECO:0000313" key="7">
    <source>
        <dbReference type="EMBL" id="HIS74644.1"/>
    </source>
</evidence>
<dbReference type="GO" id="GO:0005886">
    <property type="term" value="C:plasma membrane"/>
    <property type="evidence" value="ECO:0007669"/>
    <property type="project" value="UniProtKB-SubCell"/>
</dbReference>